<dbReference type="Gene3D" id="3.40.50.300">
    <property type="entry name" value="P-loop containing nucleotide triphosphate hydrolases"/>
    <property type="match status" value="1"/>
</dbReference>
<protein>
    <recommendedName>
        <fullName evidence="2">Nephrocystin 3-like N-terminal domain-containing protein</fullName>
    </recommendedName>
</protein>
<reference evidence="3" key="1">
    <citation type="submission" date="2021-06" db="EMBL/GenBank/DDBJ databases">
        <title>Comparative genomics, transcriptomics and evolutionary studies reveal genomic signatures of adaptation to plant cell wall in hemibiotrophic fungi.</title>
        <authorList>
            <consortium name="DOE Joint Genome Institute"/>
            <person name="Baroncelli R."/>
            <person name="Diaz J.F."/>
            <person name="Benocci T."/>
            <person name="Peng M."/>
            <person name="Battaglia E."/>
            <person name="Haridas S."/>
            <person name="Andreopoulos W."/>
            <person name="Labutti K."/>
            <person name="Pangilinan J."/>
            <person name="Floch G.L."/>
            <person name="Makela M.R."/>
            <person name="Henrissat B."/>
            <person name="Grigoriev I.V."/>
            <person name="Crouch J.A."/>
            <person name="De Vries R.P."/>
            <person name="Sukno S.A."/>
            <person name="Thon M.R."/>
        </authorList>
    </citation>
    <scope>NUCLEOTIDE SEQUENCE</scope>
    <source>
        <strain evidence="3">CBS 125086</strain>
    </source>
</reference>
<evidence type="ECO:0000313" key="3">
    <source>
        <dbReference type="EMBL" id="KAK1593786.1"/>
    </source>
</evidence>
<dbReference type="PANTHER" id="PTHR10039">
    <property type="entry name" value="AMELOGENIN"/>
    <property type="match status" value="1"/>
</dbReference>
<evidence type="ECO:0000259" key="2">
    <source>
        <dbReference type="Pfam" id="PF24883"/>
    </source>
</evidence>
<dbReference type="EMBL" id="JAHLJV010000023">
    <property type="protein sequence ID" value="KAK1593786.1"/>
    <property type="molecule type" value="Genomic_DNA"/>
</dbReference>
<dbReference type="InterPro" id="IPR056884">
    <property type="entry name" value="NPHP3-like_N"/>
</dbReference>
<dbReference type="AlphaFoldDB" id="A0AAD8Q1T0"/>
<dbReference type="RefSeq" id="XP_060415052.1">
    <property type="nucleotide sequence ID" value="XM_060554523.1"/>
</dbReference>
<evidence type="ECO:0000313" key="4">
    <source>
        <dbReference type="Proteomes" id="UP001230504"/>
    </source>
</evidence>
<name>A0AAD8Q1T0_9PEZI</name>
<feature type="domain" description="Nephrocystin 3-like N-terminal" evidence="2">
    <location>
        <begin position="242"/>
        <end position="416"/>
    </location>
</feature>
<organism evidence="3 4">
    <name type="scientific">Colletotrichum navitas</name>
    <dbReference type="NCBI Taxonomy" id="681940"/>
    <lineage>
        <taxon>Eukaryota</taxon>
        <taxon>Fungi</taxon>
        <taxon>Dikarya</taxon>
        <taxon>Ascomycota</taxon>
        <taxon>Pezizomycotina</taxon>
        <taxon>Sordariomycetes</taxon>
        <taxon>Hypocreomycetidae</taxon>
        <taxon>Glomerellales</taxon>
        <taxon>Glomerellaceae</taxon>
        <taxon>Colletotrichum</taxon>
        <taxon>Colletotrichum graminicola species complex</taxon>
    </lineage>
</organism>
<accession>A0AAD8Q1T0</accession>
<keyword evidence="4" id="KW-1185">Reference proteome</keyword>
<evidence type="ECO:0000256" key="1">
    <source>
        <dbReference type="ARBA" id="ARBA00022737"/>
    </source>
</evidence>
<comment type="caution">
    <text evidence="3">The sequence shown here is derived from an EMBL/GenBank/DDBJ whole genome shotgun (WGS) entry which is preliminary data.</text>
</comment>
<proteinExistence type="predicted"/>
<dbReference type="PANTHER" id="PTHR10039:SF5">
    <property type="entry name" value="NACHT DOMAIN-CONTAINING PROTEIN"/>
    <property type="match status" value="1"/>
</dbReference>
<keyword evidence="1" id="KW-0677">Repeat</keyword>
<dbReference type="SUPFAM" id="SSF52540">
    <property type="entry name" value="P-loop containing nucleoside triphosphate hydrolases"/>
    <property type="match status" value="1"/>
</dbReference>
<dbReference type="Pfam" id="PF24883">
    <property type="entry name" value="NPHP3_N"/>
    <property type="match status" value="1"/>
</dbReference>
<dbReference type="InterPro" id="IPR027417">
    <property type="entry name" value="P-loop_NTPase"/>
</dbReference>
<sequence>MAESLAALGVAANIVQFLELGLKAAVSIVEIYRSVNDDGWTARNADLDSMAKDLRDLCDRLKKDADVKLDPAMERLLQRCIDTADELSLELRRLVGEIATRYQKWAKFKISLAAYFKRGKIDEVRARLVEIRTRVFEHLQILLHDNRISLSKSMRCLEETSEAWNRTTEKRLNALAHDLSNLCQSQSVAAASTEGLRIFSETWARVAEDAQNQATVVAILTSLKFTQIKERQSEIPKAHRRTFEWVFSDDTPVRLSAWLRGSSGLFWITGKPGSGKSTLMKFILSHEHTMFLAKDWASPEPLIVASHFFWSAGTTIQKSQEGLLRTLLFQILVNCPELIPSVCPTRYSSPFKRLESWSIEELSEAFGRLKDIRPLPSRILLLIDGLDEYNGNLGDLVQFLRSASDSPYIKTCCASRPWPVFTNGFENVSGRIYMHELTANDMRRYTRDTLNQHSHFKMLKRSQKLEASNLVKEIAERSEGVFFWVSLVVRSLLRGLDNGDDVAILQQRLSEFPSDLDKFFQRMLDTIDSVYKDRAAMVFSMLLLANSSLPLVVFVELDRLVAAMNEYGNRHEAMGSLSGGSLLRTKHSRHDSRAHVLSEFLLKDAGSLPDNLKRYQQHDLSVTKIKRRKDQILAQCRDLVQAWEVAGPYGLQHNLRLGFLHRTVVEFLLRAAENQWRSTLPFERYLLARSFLGFIEDGSVTRQWTREFVLRFLYTLQGADLQETVESRHLTVELLYRLLWYIHSNILPGMDVTFLDQIGAVELLLRQAVARTLIDRRPEALQSFEVWTDLSKCHPTSLRLLPWYLCDSGYVEVGEWAQVSWPRVVDLEVLEYLLNHQLIHYIHRHHPFAFSTLLVTLSNEKLTRPRNDLQVCKMLIEHGLAGPAEANKPARSRGMSPAQVMYESASDSALTQSSTIEWLRLNRVFSESGLRELEEAFPLESAPTPMTLLYQKEREERSKVGFLRRLLS</sequence>
<gene>
    <name evidence="3" type="ORF">LY79DRAFT_513684</name>
</gene>
<dbReference type="GeneID" id="85438763"/>
<dbReference type="Proteomes" id="UP001230504">
    <property type="component" value="Unassembled WGS sequence"/>
</dbReference>